<dbReference type="EMBL" id="JBHSPA010000057">
    <property type="protein sequence ID" value="MFC5830833.1"/>
    <property type="molecule type" value="Genomic_DNA"/>
</dbReference>
<protein>
    <submittedName>
        <fullName evidence="2">Uncharacterized protein</fullName>
    </submittedName>
</protein>
<feature type="region of interest" description="Disordered" evidence="1">
    <location>
        <begin position="24"/>
        <end position="44"/>
    </location>
</feature>
<reference evidence="3" key="1">
    <citation type="journal article" date="2019" name="Int. J. Syst. Evol. Microbiol.">
        <title>The Global Catalogue of Microorganisms (GCM) 10K type strain sequencing project: providing services to taxonomists for standard genome sequencing and annotation.</title>
        <authorList>
            <consortium name="The Broad Institute Genomics Platform"/>
            <consortium name="The Broad Institute Genome Sequencing Center for Infectious Disease"/>
            <person name="Wu L."/>
            <person name="Ma J."/>
        </authorList>
    </citation>
    <scope>NUCLEOTIDE SEQUENCE [LARGE SCALE GENOMIC DNA]</scope>
    <source>
        <strain evidence="3">CCUG 53903</strain>
    </source>
</reference>
<comment type="caution">
    <text evidence="2">The sequence shown here is derived from an EMBL/GenBank/DDBJ whole genome shotgun (WGS) entry which is preliminary data.</text>
</comment>
<gene>
    <name evidence="2" type="ORF">ACFPZ3_43865</name>
</gene>
<evidence type="ECO:0000256" key="1">
    <source>
        <dbReference type="SAM" id="MobiDB-lite"/>
    </source>
</evidence>
<proteinExistence type="predicted"/>
<sequence length="44" mass="4510">MSDQVTTTTAQGARVAVAGHAHPVSVTLDRGRPRVVGGLSRAEP</sequence>
<keyword evidence="3" id="KW-1185">Reference proteome</keyword>
<evidence type="ECO:0000313" key="2">
    <source>
        <dbReference type="EMBL" id="MFC5830833.1"/>
    </source>
</evidence>
<dbReference type="RefSeq" id="WP_379520315.1">
    <property type="nucleotide sequence ID" value="NZ_JBHSPA010000057.1"/>
</dbReference>
<dbReference type="Proteomes" id="UP001596058">
    <property type="component" value="Unassembled WGS sequence"/>
</dbReference>
<evidence type="ECO:0000313" key="3">
    <source>
        <dbReference type="Proteomes" id="UP001596058"/>
    </source>
</evidence>
<organism evidence="2 3">
    <name type="scientific">Nonomuraea insulae</name>
    <dbReference type="NCBI Taxonomy" id="1616787"/>
    <lineage>
        <taxon>Bacteria</taxon>
        <taxon>Bacillati</taxon>
        <taxon>Actinomycetota</taxon>
        <taxon>Actinomycetes</taxon>
        <taxon>Streptosporangiales</taxon>
        <taxon>Streptosporangiaceae</taxon>
        <taxon>Nonomuraea</taxon>
    </lineage>
</organism>
<name>A0ABW1CYU9_9ACTN</name>
<accession>A0ABW1CYU9</accession>